<organism evidence="2 3">
    <name type="scientific">Streptomyces carpinensis</name>
    <dbReference type="NCBI Taxonomy" id="66369"/>
    <lineage>
        <taxon>Bacteria</taxon>
        <taxon>Bacillati</taxon>
        <taxon>Actinomycetota</taxon>
        <taxon>Actinomycetes</taxon>
        <taxon>Kitasatosporales</taxon>
        <taxon>Streptomycetaceae</taxon>
        <taxon>Streptomyces</taxon>
    </lineage>
</organism>
<gene>
    <name evidence="2" type="ORF">ABT317_45065</name>
</gene>
<keyword evidence="3" id="KW-1185">Reference proteome</keyword>
<protein>
    <submittedName>
        <fullName evidence="2">FUSC family protein</fullName>
    </submittedName>
</protein>
<name>A0ABV1WIA8_9ACTN</name>
<dbReference type="Proteomes" id="UP001458415">
    <property type="component" value="Unassembled WGS sequence"/>
</dbReference>
<keyword evidence="1" id="KW-0472">Membrane</keyword>
<feature type="transmembrane region" description="Helical" evidence="1">
    <location>
        <begin position="90"/>
        <end position="108"/>
    </location>
</feature>
<evidence type="ECO:0000313" key="2">
    <source>
        <dbReference type="EMBL" id="MER6983939.1"/>
    </source>
</evidence>
<dbReference type="EMBL" id="JBEPCU010001580">
    <property type="protein sequence ID" value="MER6983939.1"/>
    <property type="molecule type" value="Genomic_DNA"/>
</dbReference>
<keyword evidence="1" id="KW-0812">Transmembrane</keyword>
<reference evidence="2 3" key="1">
    <citation type="submission" date="2024-06" db="EMBL/GenBank/DDBJ databases">
        <title>The Natural Products Discovery Center: Release of the First 8490 Sequenced Strains for Exploring Actinobacteria Biosynthetic Diversity.</title>
        <authorList>
            <person name="Kalkreuter E."/>
            <person name="Kautsar S.A."/>
            <person name="Yang D."/>
            <person name="Bader C.D."/>
            <person name="Teijaro C.N."/>
            <person name="Fluegel L."/>
            <person name="Davis C.M."/>
            <person name="Simpson J.R."/>
            <person name="Lauterbach L."/>
            <person name="Steele A.D."/>
            <person name="Gui C."/>
            <person name="Meng S."/>
            <person name="Li G."/>
            <person name="Viehrig K."/>
            <person name="Ye F."/>
            <person name="Su P."/>
            <person name="Kiefer A.F."/>
            <person name="Nichols A."/>
            <person name="Cepeda A.J."/>
            <person name="Yan W."/>
            <person name="Fan B."/>
            <person name="Jiang Y."/>
            <person name="Adhikari A."/>
            <person name="Zheng C.-J."/>
            <person name="Schuster L."/>
            <person name="Cowan T.M."/>
            <person name="Smanski M.J."/>
            <person name="Chevrette M.G."/>
            <person name="De Carvalho L.P.S."/>
            <person name="Shen B."/>
        </authorList>
    </citation>
    <scope>NUCLEOTIDE SEQUENCE [LARGE SCALE GENOMIC DNA]</scope>
    <source>
        <strain evidence="2 3">NPDC000634</strain>
    </source>
</reference>
<feature type="transmembrane region" description="Helical" evidence="1">
    <location>
        <begin position="136"/>
        <end position="155"/>
    </location>
</feature>
<feature type="transmembrane region" description="Helical" evidence="1">
    <location>
        <begin position="113"/>
        <end position="130"/>
    </location>
</feature>
<comment type="caution">
    <text evidence="2">The sequence shown here is derived from an EMBL/GenBank/DDBJ whole genome shotgun (WGS) entry which is preliminary data.</text>
</comment>
<proteinExistence type="predicted"/>
<accession>A0ABV1WIA8</accession>
<feature type="transmembrane region" description="Helical" evidence="1">
    <location>
        <begin position="35"/>
        <end position="51"/>
    </location>
</feature>
<keyword evidence="1" id="KW-1133">Transmembrane helix</keyword>
<evidence type="ECO:0000313" key="3">
    <source>
        <dbReference type="Proteomes" id="UP001458415"/>
    </source>
</evidence>
<evidence type="ECO:0000256" key="1">
    <source>
        <dbReference type="SAM" id="Phobius"/>
    </source>
</evidence>
<feature type="non-terminal residue" evidence="2">
    <location>
        <position position="156"/>
    </location>
</feature>
<sequence length="156" mass="15177">MKASPVVPLAPGPLAAAVRGAVALAVPLLVGVRTGAVVPAVIAGIGALWGVSHDGPDPYRLRVRRLACTGASAAVGLLAGELALRSGRPAAVTVCLVATALLAGAVSLRGRLASVSGMHLLLGATVGGGIPVPGPWWQAPLALLSGVGLVVVLSAT</sequence>